<keyword evidence="2" id="KW-0067">ATP-binding</keyword>
<dbReference type="SUPFAM" id="SSF52540">
    <property type="entry name" value="P-loop containing nucleoside triphosphate hydrolases"/>
    <property type="match status" value="1"/>
</dbReference>
<dbReference type="InterPro" id="IPR036187">
    <property type="entry name" value="DNA_mismatch_repair_MutS_sf"/>
</dbReference>
<keyword evidence="3" id="KW-0238">DNA-binding</keyword>
<organism evidence="5 6">
    <name type="scientific">Rehmannia glutinosa</name>
    <name type="common">Chinese foxglove</name>
    <dbReference type="NCBI Taxonomy" id="99300"/>
    <lineage>
        <taxon>Eukaryota</taxon>
        <taxon>Viridiplantae</taxon>
        <taxon>Streptophyta</taxon>
        <taxon>Embryophyta</taxon>
        <taxon>Tracheophyta</taxon>
        <taxon>Spermatophyta</taxon>
        <taxon>Magnoliopsida</taxon>
        <taxon>eudicotyledons</taxon>
        <taxon>Gunneridae</taxon>
        <taxon>Pentapetalae</taxon>
        <taxon>asterids</taxon>
        <taxon>lamiids</taxon>
        <taxon>Lamiales</taxon>
        <taxon>Orobanchaceae</taxon>
        <taxon>Rehmannieae</taxon>
        <taxon>Rehmannia</taxon>
    </lineage>
</organism>
<feature type="domain" description="DNA mismatch repair proteins mutS family" evidence="4">
    <location>
        <begin position="559"/>
        <end position="575"/>
    </location>
</feature>
<dbReference type="PROSITE" id="PS00486">
    <property type="entry name" value="DNA_MISMATCH_REPAIR_2"/>
    <property type="match status" value="1"/>
</dbReference>
<dbReference type="SUPFAM" id="SSF48334">
    <property type="entry name" value="DNA repair protein MutS, domain III"/>
    <property type="match status" value="1"/>
</dbReference>
<name>A0ABR0X772_REHGL</name>
<evidence type="ECO:0000256" key="3">
    <source>
        <dbReference type="ARBA" id="ARBA00023125"/>
    </source>
</evidence>
<evidence type="ECO:0000256" key="1">
    <source>
        <dbReference type="ARBA" id="ARBA00022741"/>
    </source>
</evidence>
<dbReference type="InterPro" id="IPR046893">
    <property type="entry name" value="MSSS"/>
</dbReference>
<dbReference type="InterPro" id="IPR027417">
    <property type="entry name" value="P-loop_NTPase"/>
</dbReference>
<dbReference type="SMART" id="SM00534">
    <property type="entry name" value="MUTSac"/>
    <property type="match status" value="1"/>
</dbReference>
<keyword evidence="1" id="KW-0547">Nucleotide-binding</keyword>
<accession>A0ABR0X772</accession>
<dbReference type="InterPro" id="IPR005747">
    <property type="entry name" value="MutS2"/>
</dbReference>
<dbReference type="Gene3D" id="3.40.50.300">
    <property type="entry name" value="P-loop containing nucleotide triphosphate hydrolases"/>
    <property type="match status" value="1"/>
</dbReference>
<evidence type="ECO:0000313" key="6">
    <source>
        <dbReference type="Proteomes" id="UP001318860"/>
    </source>
</evidence>
<evidence type="ECO:0000313" key="5">
    <source>
        <dbReference type="EMBL" id="KAK6155492.1"/>
    </source>
</evidence>
<comment type="caution">
    <text evidence="5">The sequence shown here is derived from an EMBL/GenBank/DDBJ whole genome shotgun (WGS) entry which is preliminary data.</text>
</comment>
<dbReference type="PIRSF" id="PIRSF005814">
    <property type="entry name" value="MutS_YshD"/>
    <property type="match status" value="1"/>
</dbReference>
<dbReference type="Pfam" id="PF20297">
    <property type="entry name" value="MSSS"/>
    <property type="match status" value="1"/>
</dbReference>
<reference evidence="5 6" key="1">
    <citation type="journal article" date="2021" name="Comput. Struct. Biotechnol. J.">
        <title>De novo genome assembly of the potent medicinal plant Rehmannia glutinosa using nanopore technology.</title>
        <authorList>
            <person name="Ma L."/>
            <person name="Dong C."/>
            <person name="Song C."/>
            <person name="Wang X."/>
            <person name="Zheng X."/>
            <person name="Niu Y."/>
            <person name="Chen S."/>
            <person name="Feng W."/>
        </authorList>
    </citation>
    <scope>NUCLEOTIDE SEQUENCE [LARGE SCALE GENOMIC DNA]</scope>
    <source>
        <strain evidence="5">DH-2019</strain>
    </source>
</reference>
<dbReference type="NCBIfam" id="TIGR01069">
    <property type="entry name" value="mutS2"/>
    <property type="match status" value="1"/>
</dbReference>
<protein>
    <recommendedName>
        <fullName evidence="4">DNA mismatch repair proteins mutS family domain-containing protein</fullName>
    </recommendedName>
</protein>
<proteinExistence type="predicted"/>
<dbReference type="EMBL" id="JABTTQ020000005">
    <property type="protein sequence ID" value="KAK6155492.1"/>
    <property type="molecule type" value="Genomic_DNA"/>
</dbReference>
<dbReference type="PANTHER" id="PTHR48466">
    <property type="entry name" value="OS10G0509000 PROTEIN-RELATED"/>
    <property type="match status" value="1"/>
</dbReference>
<evidence type="ECO:0000259" key="4">
    <source>
        <dbReference type="PROSITE" id="PS00486"/>
    </source>
</evidence>
<keyword evidence="6" id="KW-1185">Reference proteome</keyword>
<dbReference type="PANTHER" id="PTHR48466:SF2">
    <property type="entry name" value="OS10G0509000 PROTEIN"/>
    <property type="match status" value="1"/>
</dbReference>
<gene>
    <name evidence="5" type="ORF">DH2020_009740</name>
</gene>
<sequence>MPSLPLLQKFSPLPFPITTFGISTAAAGSTTTTQFIQFQFKTPQNLSGKRLVAVAVAVSGNRSVNSDQPSVVLDSLRVLQWDQLCDCVASFAGTSLGKQATKEQLWNLDKAYESSIRLLEETEAAVEMHNYGAMMDFTGIDVDLVETGLKCARSGFPLSGSEAIALAALLQFAEALQLNVKAAIKEDSDWFRRFMPLSELIMELVISQPLIKFIQQIIDEDGSVKDSASSSLRHARDQVRFIERKIYQLMESMIRNESKETSTLEICNIDGRWCIKSGVDTRPTFEGLLLASGSGAGSLVEPLSAVPLNDELQQARESVAKAEAEVLLKITKKIQVDFDDIVHVLSSMIQIDVVNARARYSLSFGGACPELYLQDKERTINAETLAEDDISEMPQLSRKKWALYLPRAYHPLLLQQHRQNLQMAMKDLSNANAEEKTDRRICKERRKKFECLVLEMQVAKLKQALPVPFDIYIAQNTRVLVITGPNTGGKTIFLKTVGLAAMMAKSGLYVLASEPARIPWFDFVLADIGDEQSLSQSLSTFSGHLKQIGEIKSISTNLSLVLLDEVGAGTNPLEGAALGMSLLESFVDAGALLTIATTHHGELKALKYSNNAFENACVEFDEVELKPTYRILWGVPGRSNAINIAERLGLPAEILDNARELSGAASAEINEVIVDMERFKQDYHKKVHESQHYLRLSKKLHQSLLLAKKRVNEYGMEERYRMMQEISEIAASARSIIHKKVREYRSLPTKPSKQIKPDTDSHTSTFIHEHATIEETETSAATETAYAKDNTKQPITEKKLKLPKVGETVNVPSLNNKATVLKLDPSKEEIVVQAGNLKLKLKLSDIVT</sequence>
<evidence type="ECO:0000256" key="2">
    <source>
        <dbReference type="ARBA" id="ARBA00022840"/>
    </source>
</evidence>
<dbReference type="InterPro" id="IPR045076">
    <property type="entry name" value="MutS"/>
</dbReference>
<dbReference type="Pfam" id="PF00488">
    <property type="entry name" value="MutS_V"/>
    <property type="match status" value="1"/>
</dbReference>
<dbReference type="InterPro" id="IPR000432">
    <property type="entry name" value="DNA_mismatch_repair_MutS_C"/>
</dbReference>
<dbReference type="Proteomes" id="UP001318860">
    <property type="component" value="Unassembled WGS sequence"/>
</dbReference>